<evidence type="ECO:0000313" key="2">
    <source>
        <dbReference type="EMBL" id="EFY87164.1"/>
    </source>
</evidence>
<keyword evidence="2" id="KW-0328">Glycosyltransferase</keyword>
<dbReference type="STRING" id="655827.E9EAE3"/>
<reference evidence="2 3" key="1">
    <citation type="journal article" date="2011" name="PLoS Genet.">
        <title>Genome sequencing and comparative transcriptomics of the model entomopathogenic fungi Metarhizium anisopliae and M. acridum.</title>
        <authorList>
            <person name="Gao Q."/>
            <person name="Jin K."/>
            <person name="Ying S.H."/>
            <person name="Zhang Y."/>
            <person name="Xiao G."/>
            <person name="Shang Y."/>
            <person name="Duan Z."/>
            <person name="Hu X."/>
            <person name="Xie X.Q."/>
            <person name="Zhou G."/>
            <person name="Peng G."/>
            <person name="Luo Z."/>
            <person name="Huang W."/>
            <person name="Wang B."/>
            <person name="Fang W."/>
            <person name="Wang S."/>
            <person name="Zhong Y."/>
            <person name="Ma L.J."/>
            <person name="St Leger R.J."/>
            <person name="Zhao G.P."/>
            <person name="Pei Y."/>
            <person name="Feng M.G."/>
            <person name="Xia Y."/>
            <person name="Wang C."/>
        </authorList>
    </citation>
    <scope>NUCLEOTIDE SEQUENCE [LARGE SCALE GENOMIC DNA]</scope>
    <source>
        <strain evidence="2 3">CQMa 102</strain>
    </source>
</reference>
<evidence type="ECO:0000256" key="1">
    <source>
        <dbReference type="ARBA" id="ARBA00009003"/>
    </source>
</evidence>
<dbReference type="OrthoDB" id="409543at2759"/>
<dbReference type="InParanoid" id="E9EAE3"/>
<accession>E9EAE3</accession>
<keyword evidence="3" id="KW-1185">Reference proteome</keyword>
<comment type="similarity">
    <text evidence="1">Belongs to the glycosyltransferase 32 family.</text>
</comment>
<dbReference type="OMA" id="WADIPHW"/>
<dbReference type="HOGENOM" id="CLU_022381_0_1_1"/>
<dbReference type="GO" id="GO:0000136">
    <property type="term" value="C:mannan polymerase complex"/>
    <property type="evidence" value="ECO:0007669"/>
    <property type="project" value="TreeGrafter"/>
</dbReference>
<dbReference type="SUPFAM" id="SSF53448">
    <property type="entry name" value="Nucleotide-diphospho-sugar transferases"/>
    <property type="match status" value="1"/>
</dbReference>
<dbReference type="Proteomes" id="UP000002499">
    <property type="component" value="Unassembled WGS sequence"/>
</dbReference>
<gene>
    <name evidence="2" type="ORF">MAC_06842</name>
</gene>
<protein>
    <submittedName>
        <fullName evidence="2">Alpha-1,6-mannosyltransferase Och1</fullName>
    </submittedName>
</protein>
<sequence>MKASRSRSLLVLSTVFVVLGLLYFDLTQNAVALARIALISTKTNPAAQHGSLIPKNIWQIFLRPPNSNNSFQIDPSKISDAASWLARNPDYSYHLVGDQGASRILHQHKLSNKKLREIYHGLPNTGMKSDLLRYVILANEGGVYADTDVEAIRPIDTWIPEQYSESAKVVVGIEFDRLDGPNWAQVHEELQFCQWTIAAAPNNPLLLRMITSVVTRLEKHAKDHDSTVGEVEFSDSDVINLTGPSAWTDVVFEQLRIYQPSLTSVRDLTGLTEPTLIGDILILPIDGFGMGQPHSNSTNDGSIPDDALVQHKFRGSWRTSNDKS</sequence>
<dbReference type="InterPro" id="IPR007577">
    <property type="entry name" value="GlycoTrfase_DXD_sugar-bd_CS"/>
</dbReference>
<dbReference type="GO" id="GO:0000009">
    <property type="term" value="F:alpha-1,6-mannosyltransferase activity"/>
    <property type="evidence" value="ECO:0007669"/>
    <property type="project" value="InterPro"/>
</dbReference>
<dbReference type="InterPro" id="IPR039367">
    <property type="entry name" value="Och1-like"/>
</dbReference>
<dbReference type="Gene3D" id="3.90.550.20">
    <property type="match status" value="1"/>
</dbReference>
<dbReference type="EMBL" id="GL698532">
    <property type="protein sequence ID" value="EFY87164.1"/>
    <property type="molecule type" value="Genomic_DNA"/>
</dbReference>
<dbReference type="AlphaFoldDB" id="E9EAE3"/>
<dbReference type="eggNOG" id="ENOG502R7TT">
    <property type="taxonomic scope" value="Eukaryota"/>
</dbReference>
<organism evidence="3">
    <name type="scientific">Metarhizium acridum (strain CQMa 102)</name>
    <dbReference type="NCBI Taxonomy" id="655827"/>
    <lineage>
        <taxon>Eukaryota</taxon>
        <taxon>Fungi</taxon>
        <taxon>Dikarya</taxon>
        <taxon>Ascomycota</taxon>
        <taxon>Pezizomycotina</taxon>
        <taxon>Sordariomycetes</taxon>
        <taxon>Hypocreomycetidae</taxon>
        <taxon>Hypocreales</taxon>
        <taxon>Clavicipitaceae</taxon>
        <taxon>Metarhizium</taxon>
    </lineage>
</organism>
<dbReference type="InterPro" id="IPR029044">
    <property type="entry name" value="Nucleotide-diphossugar_trans"/>
</dbReference>
<proteinExistence type="inferred from homology"/>
<keyword evidence="2" id="KW-0808">Transferase</keyword>
<evidence type="ECO:0000313" key="3">
    <source>
        <dbReference type="Proteomes" id="UP000002499"/>
    </source>
</evidence>
<dbReference type="PANTHER" id="PTHR31834">
    <property type="entry name" value="INITIATION-SPECIFIC ALPHA-1,6-MANNOSYLTRANSFERASE"/>
    <property type="match status" value="1"/>
</dbReference>
<name>E9EAE3_METAQ</name>
<dbReference type="PANTHER" id="PTHR31834:SF8">
    <property type="entry name" value="TRANSFERASE, PUTATIVE (AFU_ORTHOLOGUE AFUA_6G14040)-RELATED"/>
    <property type="match status" value="1"/>
</dbReference>
<dbReference type="Pfam" id="PF04488">
    <property type="entry name" value="Gly_transf_sug"/>
    <property type="match status" value="1"/>
</dbReference>
<dbReference type="GO" id="GO:0006487">
    <property type="term" value="P:protein N-linked glycosylation"/>
    <property type="evidence" value="ECO:0007669"/>
    <property type="project" value="TreeGrafter"/>
</dbReference>